<sequence>MLNALFYRARSAGLVAGGRSSTQAVGAPLRMARNAHSRPSTVINRWETQQRIPDQLNNSNDGLPWRRTTPNAAEKEKSASLARYSCED</sequence>
<protein>
    <submittedName>
        <fullName evidence="2">Uncharacterized protein</fullName>
    </submittedName>
</protein>
<keyword evidence="3" id="KW-1185">Reference proteome</keyword>
<gene>
    <name evidence="2" type="ORF">V6N11_074162</name>
</gene>
<dbReference type="Proteomes" id="UP001396334">
    <property type="component" value="Unassembled WGS sequence"/>
</dbReference>
<comment type="caution">
    <text evidence="2">The sequence shown here is derived from an EMBL/GenBank/DDBJ whole genome shotgun (WGS) entry which is preliminary data.</text>
</comment>
<dbReference type="EMBL" id="JBBPBN010000094">
    <property type="protein sequence ID" value="KAK8980551.1"/>
    <property type="molecule type" value="Genomic_DNA"/>
</dbReference>
<name>A0ABR2NWU6_9ROSI</name>
<accession>A0ABR2NWU6</accession>
<feature type="compositionally biased region" description="Polar residues" evidence="1">
    <location>
        <begin position="49"/>
        <end position="61"/>
    </location>
</feature>
<evidence type="ECO:0000256" key="1">
    <source>
        <dbReference type="SAM" id="MobiDB-lite"/>
    </source>
</evidence>
<evidence type="ECO:0000313" key="2">
    <source>
        <dbReference type="EMBL" id="KAK8980551.1"/>
    </source>
</evidence>
<organism evidence="2 3">
    <name type="scientific">Hibiscus sabdariffa</name>
    <name type="common">roselle</name>
    <dbReference type="NCBI Taxonomy" id="183260"/>
    <lineage>
        <taxon>Eukaryota</taxon>
        <taxon>Viridiplantae</taxon>
        <taxon>Streptophyta</taxon>
        <taxon>Embryophyta</taxon>
        <taxon>Tracheophyta</taxon>
        <taxon>Spermatophyta</taxon>
        <taxon>Magnoliopsida</taxon>
        <taxon>eudicotyledons</taxon>
        <taxon>Gunneridae</taxon>
        <taxon>Pentapetalae</taxon>
        <taxon>rosids</taxon>
        <taxon>malvids</taxon>
        <taxon>Malvales</taxon>
        <taxon>Malvaceae</taxon>
        <taxon>Malvoideae</taxon>
        <taxon>Hibiscus</taxon>
    </lineage>
</organism>
<reference evidence="2 3" key="1">
    <citation type="journal article" date="2024" name="G3 (Bethesda)">
        <title>Genome assembly of Hibiscus sabdariffa L. provides insights into metabolisms of medicinal natural products.</title>
        <authorList>
            <person name="Kim T."/>
        </authorList>
    </citation>
    <scope>NUCLEOTIDE SEQUENCE [LARGE SCALE GENOMIC DNA]</scope>
    <source>
        <strain evidence="2">TK-2024</strain>
        <tissue evidence="2">Old leaves</tissue>
    </source>
</reference>
<proteinExistence type="predicted"/>
<feature type="region of interest" description="Disordered" evidence="1">
    <location>
        <begin position="49"/>
        <end position="88"/>
    </location>
</feature>
<evidence type="ECO:0000313" key="3">
    <source>
        <dbReference type="Proteomes" id="UP001396334"/>
    </source>
</evidence>